<dbReference type="EMBL" id="JARQBZ010000013">
    <property type="protein sequence ID" value="MDT2834057.1"/>
    <property type="molecule type" value="Genomic_DNA"/>
</dbReference>
<name>A0AAW8U8B3_9ENTE</name>
<dbReference type="RefSeq" id="WP_311985284.1">
    <property type="nucleotide sequence ID" value="NZ_JARQBZ010000013.1"/>
</dbReference>
<organism evidence="2 3">
    <name type="scientific">Vagococcus carniphilus</name>
    <dbReference type="NCBI Taxonomy" id="218144"/>
    <lineage>
        <taxon>Bacteria</taxon>
        <taxon>Bacillati</taxon>
        <taxon>Bacillota</taxon>
        <taxon>Bacilli</taxon>
        <taxon>Lactobacillales</taxon>
        <taxon>Enterococcaceae</taxon>
        <taxon>Vagococcus</taxon>
    </lineage>
</organism>
<accession>A0AAW8U8B3</accession>
<feature type="transmembrane region" description="Helical" evidence="1">
    <location>
        <begin position="114"/>
        <end position="132"/>
    </location>
</feature>
<keyword evidence="1" id="KW-0472">Membrane</keyword>
<evidence type="ECO:0000313" key="2">
    <source>
        <dbReference type="EMBL" id="MDT2834057.1"/>
    </source>
</evidence>
<feature type="transmembrane region" description="Helical" evidence="1">
    <location>
        <begin position="35"/>
        <end position="56"/>
    </location>
</feature>
<dbReference type="InterPro" id="IPR010380">
    <property type="entry name" value="DUF975"/>
</dbReference>
<proteinExistence type="predicted"/>
<dbReference type="Pfam" id="PF06161">
    <property type="entry name" value="DUF975"/>
    <property type="match status" value="1"/>
</dbReference>
<reference evidence="2" key="1">
    <citation type="submission" date="2023-03" db="EMBL/GenBank/DDBJ databases">
        <authorList>
            <person name="Shen W."/>
            <person name="Cai J."/>
        </authorList>
    </citation>
    <scope>NUCLEOTIDE SEQUENCE</scope>
    <source>
        <strain evidence="2">P96-3</strain>
    </source>
</reference>
<evidence type="ECO:0000313" key="3">
    <source>
        <dbReference type="Proteomes" id="UP001268577"/>
    </source>
</evidence>
<dbReference type="Proteomes" id="UP001268577">
    <property type="component" value="Unassembled WGS sequence"/>
</dbReference>
<feature type="transmembrane region" description="Helical" evidence="1">
    <location>
        <begin position="224"/>
        <end position="249"/>
    </location>
</feature>
<feature type="transmembrane region" description="Helical" evidence="1">
    <location>
        <begin position="153"/>
        <end position="180"/>
    </location>
</feature>
<keyword evidence="1" id="KW-1133">Transmembrane helix</keyword>
<gene>
    <name evidence="2" type="ORF">P7H70_08305</name>
</gene>
<comment type="caution">
    <text evidence="2">The sequence shown here is derived from an EMBL/GenBank/DDBJ whole genome shotgun (WGS) entry which is preliminary data.</text>
</comment>
<keyword evidence="1" id="KW-0812">Transmembrane</keyword>
<dbReference type="PANTHER" id="PTHR40076:SF1">
    <property type="entry name" value="MEMBRANE PROTEIN"/>
    <property type="match status" value="1"/>
</dbReference>
<dbReference type="AlphaFoldDB" id="A0AAW8U8B3"/>
<sequence>MYKTSAQLKREAKDSLSGRWKEAVLLNLIPSIMQIIMMFFIGLVIAVMFVFVSFMVTSDMDTSSGTSDFADTIRYQLSDELTDEFDSEDVDFSSPLNGLKINFTSYGVAPLIDIVIYFITIGISFTFLDVIRRRKEQPMEIKDAFRIFNGNDFVPILLINLLMYIFKVLWSFALVIPAFVKHYSYSQSNFIYKDMAMNQDVKSMGATSFITESRNLMRGHKGRLFWIDLSFIGWYLLGIVTGGIAMLWINPYINATKAAFYNDLAKDQFLSTIVDVPIEDEEEWTSF</sequence>
<evidence type="ECO:0000256" key="1">
    <source>
        <dbReference type="SAM" id="Phobius"/>
    </source>
</evidence>
<protein>
    <submittedName>
        <fullName evidence="2">DUF975 family protein</fullName>
    </submittedName>
</protein>
<dbReference type="PANTHER" id="PTHR40076">
    <property type="entry name" value="MEMBRANE PROTEIN-RELATED"/>
    <property type="match status" value="1"/>
</dbReference>